<evidence type="ECO:0000256" key="1">
    <source>
        <dbReference type="ARBA" id="ARBA00004613"/>
    </source>
</evidence>
<evidence type="ECO:0000256" key="15">
    <source>
        <dbReference type="SAM" id="MobiDB-lite"/>
    </source>
</evidence>
<dbReference type="GO" id="GO:0034364">
    <property type="term" value="C:high-density lipoprotein particle"/>
    <property type="evidence" value="ECO:0007669"/>
    <property type="project" value="UniProtKB-KW"/>
</dbReference>
<dbReference type="GO" id="GO:0034362">
    <property type="term" value="C:low-density lipoprotein particle"/>
    <property type="evidence" value="ECO:0007669"/>
    <property type="project" value="UniProtKB-UniRule"/>
</dbReference>
<reference evidence="16" key="3">
    <citation type="submission" date="2025-09" db="UniProtKB">
        <authorList>
            <consortium name="Ensembl"/>
        </authorList>
    </citation>
    <scope>IDENTIFICATION</scope>
</reference>
<keyword evidence="9 14" id="KW-0442">Lipid degradation</keyword>
<reference evidence="16 17" key="1">
    <citation type="journal article" date="2007" name="Nature">
        <title>Genome of the marsupial Monodelphis domestica reveals innovation in non-coding sequences.</title>
        <authorList>
            <person name="Mikkelsen T.S."/>
            <person name="Wakefield M.J."/>
            <person name="Aken B."/>
            <person name="Amemiya C.T."/>
            <person name="Chang J.L."/>
            <person name="Duke S."/>
            <person name="Garber M."/>
            <person name="Gentles A.J."/>
            <person name="Goodstadt L."/>
            <person name="Heger A."/>
            <person name="Jurka J."/>
            <person name="Kamal M."/>
            <person name="Mauceli E."/>
            <person name="Searle S.M."/>
            <person name="Sharpe T."/>
            <person name="Baker M.L."/>
            <person name="Batzer M.A."/>
            <person name="Benos P.V."/>
            <person name="Belov K."/>
            <person name="Clamp M."/>
            <person name="Cook A."/>
            <person name="Cuff J."/>
            <person name="Das R."/>
            <person name="Davidow L."/>
            <person name="Deakin J.E."/>
            <person name="Fazzari M.J."/>
            <person name="Glass J.L."/>
            <person name="Grabherr M."/>
            <person name="Greally J.M."/>
            <person name="Gu W."/>
            <person name="Hore T.A."/>
            <person name="Huttley G.A."/>
            <person name="Kleber M."/>
            <person name="Jirtle R.L."/>
            <person name="Koina E."/>
            <person name="Lee J.T."/>
            <person name="Mahony S."/>
            <person name="Marra M.A."/>
            <person name="Miller R.D."/>
            <person name="Nicholls R.D."/>
            <person name="Oda M."/>
            <person name="Papenfuss A.T."/>
            <person name="Parra Z.E."/>
            <person name="Pollock D.D."/>
            <person name="Ray D.A."/>
            <person name="Schein J.E."/>
            <person name="Speed T.P."/>
            <person name="Thompson K."/>
            <person name="VandeBerg J.L."/>
            <person name="Wade C.M."/>
            <person name="Walker J.A."/>
            <person name="Waters P.D."/>
            <person name="Webber C."/>
            <person name="Weidman J.R."/>
            <person name="Xie X."/>
            <person name="Zody M.C."/>
            <person name="Baldwin J."/>
            <person name="Abdouelleil A."/>
            <person name="Abdulkadir J."/>
            <person name="Abebe A."/>
            <person name="Abera B."/>
            <person name="Abreu J."/>
            <person name="Acer S.C."/>
            <person name="Aftuck L."/>
            <person name="Alexander A."/>
            <person name="An P."/>
            <person name="Anderson E."/>
            <person name="Anderson S."/>
            <person name="Arachi H."/>
            <person name="Azer M."/>
            <person name="Bachantsang P."/>
            <person name="Barry A."/>
            <person name="Bayul T."/>
            <person name="Berlin A."/>
            <person name="Bessette D."/>
            <person name="Bloom T."/>
            <person name="Bloom T."/>
            <person name="Boguslavskiy L."/>
            <person name="Bonnet C."/>
            <person name="Boukhgalter B."/>
            <person name="Bourzgui I."/>
            <person name="Brown A."/>
            <person name="Cahill P."/>
            <person name="Channer S."/>
            <person name="Cheshatsang Y."/>
            <person name="Chuda L."/>
            <person name="Citroen M."/>
            <person name="Collymore A."/>
            <person name="Cooke P."/>
            <person name="Costello M."/>
            <person name="D'Aco K."/>
            <person name="Daza R."/>
            <person name="De Haan G."/>
            <person name="DeGray S."/>
            <person name="DeMaso C."/>
            <person name="Dhargay N."/>
            <person name="Dooley K."/>
            <person name="Dooley E."/>
            <person name="Doricent M."/>
            <person name="Dorje P."/>
            <person name="Dorjee K."/>
            <person name="Dupes A."/>
            <person name="Elong R."/>
            <person name="Falk J."/>
            <person name="Farina A."/>
            <person name="Faro S."/>
            <person name="Ferguson D."/>
            <person name="Fisher S."/>
            <person name="Foley C.D."/>
            <person name="Franke A."/>
            <person name="Friedrich D."/>
            <person name="Gadbois L."/>
            <person name="Gearin G."/>
            <person name="Gearin C.R."/>
            <person name="Giannoukos G."/>
            <person name="Goode T."/>
            <person name="Graham J."/>
            <person name="Grandbois E."/>
            <person name="Grewal S."/>
            <person name="Gyaltsen K."/>
            <person name="Hafez N."/>
            <person name="Hagos B."/>
            <person name="Hall J."/>
            <person name="Henson C."/>
            <person name="Hollinger A."/>
            <person name="Honan T."/>
            <person name="Huard M.D."/>
            <person name="Hughes L."/>
            <person name="Hurhula B."/>
            <person name="Husby M.E."/>
            <person name="Kamat A."/>
            <person name="Kanga B."/>
            <person name="Kashin S."/>
            <person name="Khazanovich D."/>
            <person name="Kisner P."/>
            <person name="Lance K."/>
            <person name="Lara M."/>
            <person name="Lee W."/>
            <person name="Lennon N."/>
            <person name="Letendre F."/>
            <person name="LeVine R."/>
            <person name="Lipovsky A."/>
            <person name="Liu X."/>
            <person name="Liu J."/>
            <person name="Liu S."/>
            <person name="Lokyitsang T."/>
            <person name="Lokyitsang Y."/>
            <person name="Lubonja R."/>
            <person name="Lui A."/>
            <person name="MacDonald P."/>
            <person name="Magnisalis V."/>
            <person name="Maru K."/>
            <person name="Matthews C."/>
            <person name="McCusker W."/>
            <person name="McDonough S."/>
            <person name="Mehta T."/>
            <person name="Meldrim J."/>
            <person name="Meneus L."/>
            <person name="Mihai O."/>
            <person name="Mihalev A."/>
            <person name="Mihova T."/>
            <person name="Mittelman R."/>
            <person name="Mlenga V."/>
            <person name="Montmayeur A."/>
            <person name="Mulrain L."/>
            <person name="Navidi A."/>
            <person name="Naylor J."/>
            <person name="Negash T."/>
            <person name="Nguyen T."/>
            <person name="Nguyen N."/>
            <person name="Nicol R."/>
            <person name="Norbu C."/>
            <person name="Norbu N."/>
            <person name="Novod N."/>
            <person name="O'Neill B."/>
            <person name="Osman S."/>
            <person name="Markiewicz E."/>
            <person name="Oyono O.L."/>
            <person name="Patti C."/>
            <person name="Phunkhang P."/>
            <person name="Pierre F."/>
            <person name="Priest M."/>
            <person name="Raghuraman S."/>
            <person name="Rege F."/>
            <person name="Reyes R."/>
            <person name="Rise C."/>
            <person name="Rogov P."/>
            <person name="Ross K."/>
            <person name="Ryan E."/>
            <person name="Settipalli S."/>
            <person name="Shea T."/>
            <person name="Sherpa N."/>
            <person name="Shi L."/>
            <person name="Shih D."/>
            <person name="Sparrow T."/>
            <person name="Spaulding J."/>
            <person name="Stalker J."/>
            <person name="Stange-Thomann N."/>
            <person name="Stavropoulos S."/>
            <person name="Stone C."/>
            <person name="Strader C."/>
            <person name="Tesfaye S."/>
            <person name="Thomson T."/>
            <person name="Thoulutsang Y."/>
            <person name="Thoulutsang D."/>
            <person name="Topham K."/>
            <person name="Topping I."/>
            <person name="Tsamla T."/>
            <person name="Vassiliev H."/>
            <person name="Vo A."/>
            <person name="Wangchuk T."/>
            <person name="Wangdi T."/>
            <person name="Weiand M."/>
            <person name="Wilkinson J."/>
            <person name="Wilson A."/>
            <person name="Yadav S."/>
            <person name="Young G."/>
            <person name="Yu Q."/>
            <person name="Zembek L."/>
            <person name="Zhong D."/>
            <person name="Zimmer A."/>
            <person name="Zwirko Z."/>
            <person name="Jaffe D.B."/>
            <person name="Alvarez P."/>
            <person name="Brockman W."/>
            <person name="Butler J."/>
            <person name="Chin C."/>
            <person name="Gnerre S."/>
            <person name="MacCallum I."/>
            <person name="Graves J.A."/>
            <person name="Ponting C.P."/>
            <person name="Breen M."/>
            <person name="Samollow P.B."/>
            <person name="Lander E.S."/>
            <person name="Lindblad-Toh K."/>
        </authorList>
    </citation>
    <scope>NUCLEOTIDE SEQUENCE [LARGE SCALE GENOMIC DNA]</scope>
</reference>
<keyword evidence="8 14" id="KW-0345">HDL</keyword>
<evidence type="ECO:0000256" key="14">
    <source>
        <dbReference type="RuleBase" id="RU368054"/>
    </source>
</evidence>
<evidence type="ECO:0000313" key="17">
    <source>
        <dbReference type="Proteomes" id="UP000002280"/>
    </source>
</evidence>
<dbReference type="GeneTree" id="ENSGT01000000218445"/>
<keyword evidence="5 14" id="KW-0162">Chylomicron</keyword>
<dbReference type="GO" id="GO:0042627">
    <property type="term" value="C:chylomicron"/>
    <property type="evidence" value="ECO:0007669"/>
    <property type="project" value="UniProtKB-UniRule"/>
</dbReference>
<feature type="compositionally biased region" description="Basic and acidic residues" evidence="15">
    <location>
        <begin position="51"/>
        <end position="98"/>
    </location>
</feature>
<keyword evidence="14" id="KW-0732">Signal</keyword>
<evidence type="ECO:0000256" key="2">
    <source>
        <dbReference type="ARBA" id="ARBA00007221"/>
    </source>
</evidence>
<evidence type="ECO:0000313" key="16">
    <source>
        <dbReference type="Ensembl" id="ENSMODP00000047437.1"/>
    </source>
</evidence>
<comment type="function">
    <text evidence="14">Component of chylomicrons, very low-density lipoproteins (VLDL), low-density lipoproteins (LDL), and high-density lipoproteins (HDL) in plasma. Plays an important role in lipoprotein metabolism as an activator of lipoprotein lipase.</text>
</comment>
<keyword evidence="4 14" id="KW-0813">Transport</keyword>
<accession>A0A5F8GIY3</accession>
<dbReference type="GO" id="GO:0034361">
    <property type="term" value="C:very-low-density lipoprotein particle"/>
    <property type="evidence" value="ECO:0007669"/>
    <property type="project" value="UniProtKB-UniRule"/>
</dbReference>
<organism evidence="16 17">
    <name type="scientific">Monodelphis domestica</name>
    <name type="common">Gray short-tailed opossum</name>
    <dbReference type="NCBI Taxonomy" id="13616"/>
    <lineage>
        <taxon>Eukaryota</taxon>
        <taxon>Metazoa</taxon>
        <taxon>Chordata</taxon>
        <taxon>Craniata</taxon>
        <taxon>Vertebrata</taxon>
        <taxon>Euteleostomi</taxon>
        <taxon>Mammalia</taxon>
        <taxon>Metatheria</taxon>
        <taxon>Didelphimorphia</taxon>
        <taxon>Didelphidae</taxon>
        <taxon>Monodelphis</taxon>
    </lineage>
</organism>
<protein>
    <recommendedName>
        <fullName evidence="3 14">Apolipoprotein C-II</fullName>
        <shortName evidence="14">Apo-CII</shortName>
        <shortName evidence="14">ApoC-II</shortName>
    </recommendedName>
    <alternativeName>
        <fullName evidence="13 14">Apolipoprotein C2</fullName>
    </alternativeName>
</protein>
<dbReference type="GO" id="GO:0008047">
    <property type="term" value="F:enzyme activator activity"/>
    <property type="evidence" value="ECO:0007669"/>
    <property type="project" value="InterPro"/>
</dbReference>
<dbReference type="GO" id="GO:0016042">
    <property type="term" value="P:lipid catabolic process"/>
    <property type="evidence" value="ECO:0007669"/>
    <property type="project" value="UniProtKB-UniRule"/>
</dbReference>
<dbReference type="GO" id="GO:0006869">
    <property type="term" value="P:lipid transport"/>
    <property type="evidence" value="ECO:0007669"/>
    <property type="project" value="UniProtKB-UniRule"/>
</dbReference>
<dbReference type="PANTHER" id="PTHR16566">
    <property type="entry name" value="APOLIPOPROTEIN C-II"/>
    <property type="match status" value="1"/>
</dbReference>
<feature type="region of interest" description="Disordered" evidence="15">
    <location>
        <begin position="1"/>
        <end position="132"/>
    </location>
</feature>
<proteinExistence type="inferred from homology"/>
<evidence type="ECO:0000256" key="5">
    <source>
        <dbReference type="ARBA" id="ARBA00022513"/>
    </source>
</evidence>
<evidence type="ECO:0000256" key="4">
    <source>
        <dbReference type="ARBA" id="ARBA00022448"/>
    </source>
</evidence>
<dbReference type="Ensembl" id="ENSMODT00000063739.1">
    <property type="protein sequence ID" value="ENSMODP00000047437.1"/>
    <property type="gene ID" value="ENSMODG00000044165.1"/>
</dbReference>
<comment type="similarity">
    <text evidence="2 14">Belongs to the apolipoprotein C2 family.</text>
</comment>
<evidence type="ECO:0000256" key="11">
    <source>
        <dbReference type="ARBA" id="ARBA00023098"/>
    </source>
</evidence>
<dbReference type="PANTHER" id="PTHR16566:SF0">
    <property type="entry name" value="APOLIPOPROTEIN C-II"/>
    <property type="match status" value="1"/>
</dbReference>
<keyword evidence="6 14" id="KW-0964">Secreted</keyword>
<evidence type="ECO:0000256" key="12">
    <source>
        <dbReference type="ARBA" id="ARBA00023313"/>
    </source>
</evidence>
<name>A0A5F8GIY3_MONDO</name>
<evidence type="ECO:0000256" key="10">
    <source>
        <dbReference type="ARBA" id="ARBA00023055"/>
    </source>
</evidence>
<keyword evidence="7 14" id="KW-0427">LDL</keyword>
<reference evidence="16" key="2">
    <citation type="submission" date="2025-08" db="UniProtKB">
        <authorList>
            <consortium name="Ensembl"/>
        </authorList>
    </citation>
    <scope>IDENTIFICATION</scope>
</reference>
<evidence type="ECO:0000256" key="6">
    <source>
        <dbReference type="ARBA" id="ARBA00022525"/>
    </source>
</evidence>
<dbReference type="Pfam" id="PF05355">
    <property type="entry name" value="Apo-CII"/>
    <property type="match status" value="1"/>
</dbReference>
<keyword evidence="11 14" id="KW-0443">Lipid metabolism</keyword>
<evidence type="ECO:0000256" key="7">
    <source>
        <dbReference type="ARBA" id="ARBA00022710"/>
    </source>
</evidence>
<keyword evidence="17" id="KW-1185">Reference proteome</keyword>
<evidence type="ECO:0000256" key="9">
    <source>
        <dbReference type="ARBA" id="ARBA00022963"/>
    </source>
</evidence>
<dbReference type="InterPro" id="IPR023121">
    <property type="entry name" value="ApoC-II_dom_sf"/>
</dbReference>
<keyword evidence="10 14" id="KW-0445">Lipid transport</keyword>
<dbReference type="Bgee" id="ENSMODG00000044165">
    <property type="expression patterns" value="Expressed in liver and 13 other cell types or tissues"/>
</dbReference>
<evidence type="ECO:0000256" key="3">
    <source>
        <dbReference type="ARBA" id="ARBA00013947"/>
    </source>
</evidence>
<dbReference type="InterPro" id="IPR008019">
    <property type="entry name" value="Apo-CII"/>
</dbReference>
<dbReference type="AlphaFoldDB" id="A0A5F8GIY3"/>
<dbReference type="Proteomes" id="UP000002280">
    <property type="component" value="Chromosome 4"/>
</dbReference>
<evidence type="ECO:0000256" key="13">
    <source>
        <dbReference type="ARBA" id="ARBA00031176"/>
    </source>
</evidence>
<dbReference type="STRING" id="13616.ENSMODP00000047437"/>
<keyword evidence="12 14" id="KW-0850">VLDL</keyword>
<dbReference type="InParanoid" id="A0A5F8GIY3"/>
<evidence type="ECO:0000256" key="8">
    <source>
        <dbReference type="ARBA" id="ARBA00022850"/>
    </source>
</evidence>
<dbReference type="Gene3D" id="1.10.1440.10">
    <property type="entry name" value="Apolipoprotein C-II"/>
    <property type="match status" value="1"/>
</dbReference>
<sequence>MGLGGQAIEQRASTPEVTLGKAKANSFPLPKEERGLVGAGKPMKSSLIQGKEIEKKREPDGRCGKRGVGERGQKGPQGEKWEMPGRNQEWEGPRREMGENAPSGMNRFQGKRVPDTSSNLTPSTNLASSSCHHGCQEPPSPYLLPAAGAAAGLSPGCQVPDFDGKKSPTMLSKFQSQLYGYWESAKAKAHQIYEKVQIPPMDQNIRHAYNKGSEAMTTYTGILTDQIIHLLKGDQ</sequence>
<feature type="compositionally biased region" description="Polar residues" evidence="15">
    <location>
        <begin position="115"/>
        <end position="131"/>
    </location>
</feature>
<comment type="subcellular location">
    <subcellularLocation>
        <location evidence="1 14">Secreted</location>
    </subcellularLocation>
</comment>